<reference evidence="1 2" key="1">
    <citation type="journal article" date="2021" name="BMC Genomics">
        <title>Datura genome reveals duplications of psychoactive alkaloid biosynthetic genes and high mutation rate following tissue culture.</title>
        <authorList>
            <person name="Rajewski A."/>
            <person name="Carter-House D."/>
            <person name="Stajich J."/>
            <person name="Litt A."/>
        </authorList>
    </citation>
    <scope>NUCLEOTIDE SEQUENCE [LARGE SCALE GENOMIC DNA]</scope>
    <source>
        <strain evidence="1">AR-01</strain>
    </source>
</reference>
<keyword evidence="2" id="KW-1185">Reference proteome</keyword>
<proteinExistence type="predicted"/>
<gene>
    <name evidence="1" type="ORF">HAX54_049191</name>
</gene>
<dbReference type="Proteomes" id="UP000823775">
    <property type="component" value="Unassembled WGS sequence"/>
</dbReference>
<protein>
    <recommendedName>
        <fullName evidence="3">Secreted protein</fullName>
    </recommendedName>
</protein>
<accession>A0ABS8RQZ5</accession>
<comment type="caution">
    <text evidence="1">The sequence shown here is derived from an EMBL/GenBank/DDBJ whole genome shotgun (WGS) entry which is preliminary data.</text>
</comment>
<evidence type="ECO:0000313" key="2">
    <source>
        <dbReference type="Proteomes" id="UP000823775"/>
    </source>
</evidence>
<evidence type="ECO:0000313" key="1">
    <source>
        <dbReference type="EMBL" id="MCD7449078.1"/>
    </source>
</evidence>
<sequence length="102" mass="11706">MNTTKEKPYPFSLFYVIVLASRSAALSMNESAVYLVADDDFVLCNHIPRGGITATFEIKLLYRFCPLQPHPSRRKHFAAEIWNGQRHAIERPVEISLKPEMN</sequence>
<name>A0ABS8RQZ5_DATST</name>
<dbReference type="EMBL" id="JACEIK010000083">
    <property type="protein sequence ID" value="MCD7449078.1"/>
    <property type="molecule type" value="Genomic_DNA"/>
</dbReference>
<organism evidence="1 2">
    <name type="scientific">Datura stramonium</name>
    <name type="common">Jimsonweed</name>
    <name type="synonym">Common thornapple</name>
    <dbReference type="NCBI Taxonomy" id="4076"/>
    <lineage>
        <taxon>Eukaryota</taxon>
        <taxon>Viridiplantae</taxon>
        <taxon>Streptophyta</taxon>
        <taxon>Embryophyta</taxon>
        <taxon>Tracheophyta</taxon>
        <taxon>Spermatophyta</taxon>
        <taxon>Magnoliopsida</taxon>
        <taxon>eudicotyledons</taxon>
        <taxon>Gunneridae</taxon>
        <taxon>Pentapetalae</taxon>
        <taxon>asterids</taxon>
        <taxon>lamiids</taxon>
        <taxon>Solanales</taxon>
        <taxon>Solanaceae</taxon>
        <taxon>Solanoideae</taxon>
        <taxon>Datureae</taxon>
        <taxon>Datura</taxon>
    </lineage>
</organism>
<evidence type="ECO:0008006" key="3">
    <source>
        <dbReference type="Google" id="ProtNLM"/>
    </source>
</evidence>